<gene>
    <name evidence="2" type="ORF">SAMN04488047_107151</name>
</gene>
<dbReference type="EMBL" id="FOXA01000007">
    <property type="protein sequence ID" value="SFP50631.1"/>
    <property type="molecule type" value="Genomic_DNA"/>
</dbReference>
<keyword evidence="3" id="KW-1185">Reference proteome</keyword>
<evidence type="ECO:0000313" key="3">
    <source>
        <dbReference type="Proteomes" id="UP000199356"/>
    </source>
</evidence>
<name>A0A1I5QX56_9RHOB</name>
<evidence type="ECO:0000313" key="2">
    <source>
        <dbReference type="EMBL" id="SFP50631.1"/>
    </source>
</evidence>
<dbReference type="RefSeq" id="WP_177215130.1">
    <property type="nucleotide sequence ID" value="NZ_FOXA01000007.1"/>
</dbReference>
<proteinExistence type="predicted"/>
<accession>A0A1I5QX56</accession>
<dbReference type="Pfam" id="PF08410">
    <property type="entry name" value="DUF1737"/>
    <property type="match status" value="1"/>
</dbReference>
<organism evidence="2 3">
    <name type="scientific">Tranquillimonas alkanivorans</name>
    <dbReference type="NCBI Taxonomy" id="441119"/>
    <lineage>
        <taxon>Bacteria</taxon>
        <taxon>Pseudomonadati</taxon>
        <taxon>Pseudomonadota</taxon>
        <taxon>Alphaproteobacteria</taxon>
        <taxon>Rhodobacterales</taxon>
        <taxon>Roseobacteraceae</taxon>
        <taxon>Tranquillimonas</taxon>
    </lineage>
</organism>
<dbReference type="STRING" id="441119.SAMN04488047_107151"/>
<dbReference type="Proteomes" id="UP000199356">
    <property type="component" value="Unassembled WGS sequence"/>
</dbReference>
<dbReference type="AlphaFoldDB" id="A0A1I5QX56"/>
<feature type="domain" description="DUF1737" evidence="1">
    <location>
        <begin position="26"/>
        <end position="62"/>
    </location>
</feature>
<evidence type="ECO:0000259" key="1">
    <source>
        <dbReference type="Pfam" id="PF08410"/>
    </source>
</evidence>
<reference evidence="2 3" key="1">
    <citation type="submission" date="2016-10" db="EMBL/GenBank/DDBJ databases">
        <authorList>
            <person name="de Groot N.N."/>
        </authorList>
    </citation>
    <scope>NUCLEOTIDE SEQUENCE [LARGE SCALE GENOMIC DNA]</scope>
    <source>
        <strain evidence="2 3">DSM 19547</strain>
    </source>
</reference>
<dbReference type="InterPro" id="IPR013619">
    <property type="entry name" value="DUF1737"/>
</dbReference>
<protein>
    <recommendedName>
        <fullName evidence="1">DUF1737 domain-containing protein</fullName>
    </recommendedName>
</protein>
<sequence>MARIKRYTVLSALYREDADTAALRDRLSKQVEEYLAAGWQPHGSMNVGMNDNLLVLMQPMVKYQSA</sequence>